<dbReference type="EMBL" id="QPKB01000012">
    <property type="protein sequence ID" value="RWR96789.1"/>
    <property type="molecule type" value="Genomic_DNA"/>
</dbReference>
<dbReference type="AlphaFoldDB" id="A0A3S3NCS9"/>
<sequence length="285" mass="32176">MAGVIVPTTLNSHATSVTKLNGTNFSEWKEQVEFTLGVLELDTALLKDKPAPLTVTSTPEEKNLFNAWEKSDRLSTMFLRMTIATNIKTSLPKPENAKDYMKAIEDRFKTADKSLAGKLMADLTTMKFDGTRSMHEHVIEMTNLATKLKNLGLSVDEAFLVQFILNSLPPQYGPFQIHYNTITDKWTVNELANKLVQEEARLNQQGIKVAHLVQGAGHKAGKKYNSGQKRAPPRSNEAGQHPKKKKKENLCKFCKKPGHFQADCIKRKEWFEKKGIPYDPNHKPK</sequence>
<feature type="region of interest" description="Disordered" evidence="1">
    <location>
        <begin position="218"/>
        <end position="248"/>
    </location>
</feature>
<keyword evidence="3" id="KW-1185">Reference proteome</keyword>
<comment type="caution">
    <text evidence="2">The sequence shown here is derived from an EMBL/GenBank/DDBJ whole genome shotgun (WGS) entry which is preliminary data.</text>
</comment>
<gene>
    <name evidence="2" type="ORF">CKAN_02619100</name>
</gene>
<dbReference type="OrthoDB" id="1929566at2759"/>
<organism evidence="2 3">
    <name type="scientific">Cinnamomum micranthum f. kanehirae</name>
    <dbReference type="NCBI Taxonomy" id="337451"/>
    <lineage>
        <taxon>Eukaryota</taxon>
        <taxon>Viridiplantae</taxon>
        <taxon>Streptophyta</taxon>
        <taxon>Embryophyta</taxon>
        <taxon>Tracheophyta</taxon>
        <taxon>Spermatophyta</taxon>
        <taxon>Magnoliopsida</taxon>
        <taxon>Magnoliidae</taxon>
        <taxon>Laurales</taxon>
        <taxon>Lauraceae</taxon>
        <taxon>Cinnamomum</taxon>
    </lineage>
</organism>
<proteinExistence type="predicted"/>
<evidence type="ECO:0000313" key="3">
    <source>
        <dbReference type="Proteomes" id="UP000283530"/>
    </source>
</evidence>
<dbReference type="Proteomes" id="UP000283530">
    <property type="component" value="Unassembled WGS sequence"/>
</dbReference>
<dbReference type="PANTHER" id="PTHR35317:SF10">
    <property type="entry name" value="RNA-DIRECTED DNA POLYMERASE"/>
    <property type="match status" value="1"/>
</dbReference>
<dbReference type="Pfam" id="PF14223">
    <property type="entry name" value="Retrotran_gag_2"/>
    <property type="match status" value="1"/>
</dbReference>
<evidence type="ECO:0000313" key="2">
    <source>
        <dbReference type="EMBL" id="RWR96789.1"/>
    </source>
</evidence>
<reference evidence="2 3" key="1">
    <citation type="journal article" date="2019" name="Nat. Plants">
        <title>Stout camphor tree genome fills gaps in understanding of flowering plant genome evolution.</title>
        <authorList>
            <person name="Chaw S.M."/>
            <person name="Liu Y.C."/>
            <person name="Wu Y.W."/>
            <person name="Wang H.Y."/>
            <person name="Lin C.I."/>
            <person name="Wu C.S."/>
            <person name="Ke H.M."/>
            <person name="Chang L.Y."/>
            <person name="Hsu C.Y."/>
            <person name="Yang H.T."/>
            <person name="Sudianto E."/>
            <person name="Hsu M.H."/>
            <person name="Wu K.P."/>
            <person name="Wang L.N."/>
            <person name="Leebens-Mack J.H."/>
            <person name="Tsai I.J."/>
        </authorList>
    </citation>
    <scope>NUCLEOTIDE SEQUENCE [LARGE SCALE GENOMIC DNA]</scope>
    <source>
        <strain evidence="3">cv. Chaw 1501</strain>
        <tissue evidence="2">Young leaves</tissue>
    </source>
</reference>
<name>A0A3S3NCS9_9MAGN</name>
<dbReference type="GO" id="GO:0003676">
    <property type="term" value="F:nucleic acid binding"/>
    <property type="evidence" value="ECO:0007669"/>
    <property type="project" value="InterPro"/>
</dbReference>
<accession>A0A3S3NCS9</accession>
<dbReference type="GO" id="GO:0008270">
    <property type="term" value="F:zinc ion binding"/>
    <property type="evidence" value="ECO:0007669"/>
    <property type="project" value="InterPro"/>
</dbReference>
<dbReference type="SUPFAM" id="SSF57756">
    <property type="entry name" value="Retrovirus zinc finger-like domains"/>
    <property type="match status" value="1"/>
</dbReference>
<dbReference type="PANTHER" id="PTHR35317">
    <property type="entry name" value="OS04G0629600 PROTEIN"/>
    <property type="match status" value="1"/>
</dbReference>
<evidence type="ECO:0000256" key="1">
    <source>
        <dbReference type="SAM" id="MobiDB-lite"/>
    </source>
</evidence>
<dbReference type="InterPro" id="IPR036875">
    <property type="entry name" value="Znf_CCHC_sf"/>
</dbReference>
<protein>
    <submittedName>
        <fullName evidence="2">Retrovirus-related Pol polyprotein from transposon TNT 1-94</fullName>
    </submittedName>
</protein>